<dbReference type="PANTHER" id="PTHR20875">
    <property type="entry name" value="EF-HAND CALCIUM-BINDING DOMAIN-CONTAINING PROTEIN 6-RELATED"/>
    <property type="match status" value="1"/>
</dbReference>
<keyword evidence="2" id="KW-0175">Coiled coil</keyword>
<dbReference type="InterPro" id="IPR052603">
    <property type="entry name" value="EFCB6"/>
</dbReference>
<feature type="coiled-coil region" evidence="2">
    <location>
        <begin position="1605"/>
        <end position="1711"/>
    </location>
</feature>
<feature type="coiled-coil region" evidence="2">
    <location>
        <begin position="1515"/>
        <end position="1567"/>
    </location>
</feature>
<feature type="coiled-coil region" evidence="2">
    <location>
        <begin position="2379"/>
        <end position="2494"/>
    </location>
</feature>
<name>A0A078AUQ0_STYLE</name>
<dbReference type="PROSITE" id="PS00018">
    <property type="entry name" value="EF_HAND_1"/>
    <property type="match status" value="4"/>
</dbReference>
<reference evidence="5 6" key="1">
    <citation type="submission" date="2014-06" db="EMBL/GenBank/DDBJ databases">
        <authorList>
            <person name="Swart Estienne"/>
        </authorList>
    </citation>
    <scope>NUCLEOTIDE SEQUENCE [LARGE SCALE GENOMIC DNA]</scope>
    <source>
        <strain evidence="5 6">130c</strain>
    </source>
</reference>
<dbReference type="OrthoDB" id="312544at2759"/>
<dbReference type="PANTHER" id="PTHR20875:SF0">
    <property type="entry name" value="GH12158P"/>
    <property type="match status" value="1"/>
</dbReference>
<dbReference type="Pfam" id="PF13833">
    <property type="entry name" value="EF-hand_8"/>
    <property type="match status" value="1"/>
</dbReference>
<feature type="coiled-coil region" evidence="2">
    <location>
        <begin position="8"/>
        <end position="42"/>
    </location>
</feature>
<dbReference type="InterPro" id="IPR002048">
    <property type="entry name" value="EF_hand_dom"/>
</dbReference>
<evidence type="ECO:0000256" key="1">
    <source>
        <dbReference type="ARBA" id="ARBA00022837"/>
    </source>
</evidence>
<sequence>MKADASEVLRLRKELTHARNHAADLQEELEEKNNLYIKAIQDRDSYKEKLNNVKDTVNRVDNIVQFQVNQILEKERKELTTLKEDKKLLLQRIEMLDQEKHANLTRERNQQEKILTLQKSLQELGKDKESRNFIEKIEIARNQMNAKDQEIGKLLKELNKKESELENMMAENRTLRSMANVPQNFGIDTEQIKFQDKEKIDDYKKLIRILQDDNYRLEEERAKLKNMLKHQSLLYKADQPQMRFKDLTKEQLFQLDQYILRLKSGDTTEPADYYVLREENKKLKAQLDVMNTQGFEHTRVQIELLLKQLGFGDTGKFQEQMLAGNQKLLEKILELLSKGNFGSFPSQPGSVVTNTFDFGPFKPPLPSIGVDGDITQGYTFKFKSYLDVLDRDGRAGLKDPTKYDVAFMQLQLCEFIELIKKKDDDLNYKNNEIEHLYKRIRDYLLVQDQLYKDFVKMEKDHDKKTKELEMKLRAAEEKYMQEELKFKKVQAALDVISTGNTDKIKERIIELTKQNAILDINLLRLTRKYQILEEQEELIRREYHNKEADMAEKDKYVQERINKLKEYKARAIQQLKFLFSKLRLAVPMTEYQTVQSENEILKQKNADYIDKNSQLSLKISHLQKQQREFLEADEKLQLMRESKEDLENEYEMLKQRLETVDQTFRWENSIFNKIVATLKRYKVSPQQAFEAFDKDKNGMVDKNEFLEGLSMLKVQDLSHQELQILMGSIDYDSSGHINYREFVRKLSRHGVKSRSKEEQIIYLIVDALKRSGIKSLSEAFELFDKKQTGTLSREDFKDIFKNMHLKLDENDIEKFIDNFWREKKAGIDYREFLRIFARYQVKLDQSAKQISYTRISDEALRTKKDLYMKIQRILKDNSKELKSLFTKMDADGSSEIEFPELYKMFMDMNLQISEADARAIFESIDFDQSGNVTFPEFKADFERTCENDITTLLFHERERVDENAKEQTQKKYNATGNQSQNQQINNMKIQMGPQQQMELQLQQKLASLEQKEKQLQKKLSTSLTILNHAQQSQIETQKMYDKLEKNWNDLVDQFHAEKQKTLNHEKEHQSCIKKEQADELQKTNFQLQTEVVETKAAMITYKNMTEVISDQARQLKLAMERKKDENENLVNAFRDMASQSEDQKRLGKLYYLIMLSRWQEAAINKKYDMVLTEIKELRRDLMNTEQLLHNKEYDHHEAENVVQEQQLRIEELRRKIDDSKNIFLTLDKAEFLNNIIREITDEKCELEESYFHIRSKYRSNQLKLDEAEAKAEYASEQLEFLQRSKLPDISERMIDLSNKLQNIRLLQMRAERESTEKKEENTYLSRLLRQQNDNVRKLEEKAAEYESRMHKEREEHRRADNERMKKFFNARFDNIPAAFGTDESLMISSRTKGFRDNLKSPVSNIMGINQINIEKAYTDSEMRQEPDHVRRLQSMQSNQSAQQDPKYLEGKLKKLEAQLRDALDEIRHKDQTIKKFSDWQISEKIFSEDEVYKDLIEKHRGSANQVHEQEAKEMADAAAQMVRSLQEMLDQKNEQIQKKDDVIKKLREQMIQQREKDHLEIAKLQNEMSLASNNALTSLREIVIKNQASTNMTIYGTSKHDHKTREELSRNLDEKDLLIHQLQSEIKGFQQQLGFQKQKNEQIVDQVRDLESELRHERQQVELKTKVRELENVKRELAKKDKYLDNLKNTINELNDKLLNLNVQKEENSEDKKMVKVQEGLKEKEHKEEIKNLQAKISMISGSRKAVEKDLTDEKLKHQELKEKFSKLAKDHEQIQKLYRDEQTRLQRQIMEKEKVSVELNQIKGRSQIGQGLGMSNGLSFEQLQARIKELENDVFLLNCSQKTVVVYNKENGCFEYIGEPIYLIKEREIADIDEFLASLKSWLNRNDRLTLRAVFESLDKENFGELSESNFDKAMLKLGIQLRAQEKKLIKDVLDPRKIGFIRYRSIVRELQGLPQIEFIPREVLKLAELVETRDLTQREFKLLLDPNQEESMNLTQLQDSAKHVVNEQFKMSSQEFENLFKHVTKSARTIGVVMSVHRLTEKVYTAVDALLIEKVKEAILRSNRSFNDNFNRHDSNKDGFLEYPELENMLLECQLAIKPNMLNRIYMILDNEKRMSKISFNSLKFMVNAENSQGGVGHSFAERSYDYHPTLDRVSLSEETTQEDLFICRTAARKILTHFQVSNNKSLRDILTERDKHNEGLIAKDEAMEQIKEARVSELNNAELNIIMRYADKLNRGYIVIDAFLEKLVELTVETKQEIMLRTFAMNVKRQGINLKQELFKYDTTRTGRLDKRTFQKAINQLPVQVNDEGVDHLFSAAESQDFRGTVDLKILLDKVTYALKQKPLPNFQPQQKTLAQSKVAKDAKSGGEAFQNWEAEKKYKTKLAALQQQIEESKKESQAAEKQAKHWQEVANKLEREKNGLQARLVDLNAKPPKAAKEESTSQAQTEMMQHLKDQVYYLQEENQKLQKNIQVELKAEIGRLQRDNEKLVERSRHSQDEAKRMEYQVNRLIGKPMDNIEKREEGELWRERRIQDLEKELQDAAQREHDLQEQLFKCEERLLDLKFQKETFDLQYARLQKRITDLEQYKLESSKYSAVLKNKEDIELKTIEENSNTLSNLTGVQPGSKKAQDTVKLRSKPSKSVAELEMLVESLKRVIEKQKSDNDALKKQIEAVDKHQDKVKSEKQLRQKIEALSQEVHSYEMRDVNVEEKDRTVKKLIEANRYLREDLKKESDRYSMLEGKYKDLLLKYNVLAKENAKNAELVFSMNTGANIHNYENHLMESDNKKSNKFGTAPDRDNSNGMKRGYNDYDRDFDRAY</sequence>
<proteinExistence type="predicted"/>
<feature type="coiled-coil region" evidence="2">
    <location>
        <begin position="72"/>
        <end position="99"/>
    </location>
</feature>
<evidence type="ECO:0000256" key="2">
    <source>
        <dbReference type="SAM" id="Coils"/>
    </source>
</evidence>
<dbReference type="OMA" id="THARNHA"/>
<keyword evidence="1" id="KW-0106">Calcium</keyword>
<evidence type="ECO:0000313" key="6">
    <source>
        <dbReference type="Proteomes" id="UP000039865"/>
    </source>
</evidence>
<dbReference type="PROSITE" id="PS50222">
    <property type="entry name" value="EF_HAND_2"/>
    <property type="match status" value="6"/>
</dbReference>
<feature type="domain" description="EF-hand" evidence="4">
    <location>
        <begin position="771"/>
        <end position="806"/>
    </location>
</feature>
<feature type="coiled-coil region" evidence="2">
    <location>
        <begin position="2534"/>
        <end position="2561"/>
    </location>
</feature>
<feature type="compositionally biased region" description="Basic and acidic residues" evidence="3">
    <location>
        <begin position="2808"/>
        <end position="2820"/>
    </location>
</feature>
<dbReference type="InterPro" id="IPR011992">
    <property type="entry name" value="EF-hand-dom_pair"/>
</dbReference>
<feature type="coiled-coil region" evidence="2">
    <location>
        <begin position="1108"/>
        <end position="1139"/>
    </location>
</feature>
<feature type="coiled-coil region" evidence="2">
    <location>
        <begin position="458"/>
        <end position="549"/>
    </location>
</feature>
<evidence type="ECO:0000313" key="5">
    <source>
        <dbReference type="EMBL" id="CDW85741.1"/>
    </source>
</evidence>
<feature type="domain" description="EF-hand" evidence="4">
    <location>
        <begin position="2063"/>
        <end position="2098"/>
    </location>
</feature>
<feature type="coiled-coil region" evidence="2">
    <location>
        <begin position="1744"/>
        <end position="1778"/>
    </location>
</feature>
<evidence type="ECO:0000256" key="3">
    <source>
        <dbReference type="SAM" id="MobiDB-lite"/>
    </source>
</evidence>
<dbReference type="Proteomes" id="UP000039865">
    <property type="component" value="Unassembled WGS sequence"/>
</dbReference>
<feature type="domain" description="EF-hand" evidence="4">
    <location>
        <begin position="717"/>
        <end position="752"/>
    </location>
</feature>
<dbReference type="InterPro" id="IPR018247">
    <property type="entry name" value="EF_Hand_1_Ca_BS"/>
</dbReference>
<dbReference type="Gene3D" id="1.10.238.10">
    <property type="entry name" value="EF-hand"/>
    <property type="match status" value="5"/>
</dbReference>
<accession>A0A078AUQ0</accession>
<feature type="coiled-coil region" evidence="2">
    <location>
        <begin position="137"/>
        <end position="227"/>
    </location>
</feature>
<dbReference type="CDD" id="cd00051">
    <property type="entry name" value="EFh"/>
    <property type="match status" value="2"/>
</dbReference>
<dbReference type="Pfam" id="PF13499">
    <property type="entry name" value="EF-hand_7"/>
    <property type="match status" value="1"/>
</dbReference>
<feature type="domain" description="EF-hand" evidence="4">
    <location>
        <begin position="686"/>
        <end position="715"/>
    </location>
</feature>
<evidence type="ECO:0000259" key="4">
    <source>
        <dbReference type="PROSITE" id="PS50222"/>
    </source>
</evidence>
<dbReference type="SMART" id="SM00054">
    <property type="entry name" value="EFh"/>
    <property type="match status" value="8"/>
</dbReference>
<organism evidence="5 6">
    <name type="scientific">Stylonychia lemnae</name>
    <name type="common">Ciliate</name>
    <dbReference type="NCBI Taxonomy" id="5949"/>
    <lineage>
        <taxon>Eukaryota</taxon>
        <taxon>Sar</taxon>
        <taxon>Alveolata</taxon>
        <taxon>Ciliophora</taxon>
        <taxon>Intramacronucleata</taxon>
        <taxon>Spirotrichea</taxon>
        <taxon>Stichotrichia</taxon>
        <taxon>Sporadotrichida</taxon>
        <taxon>Oxytrichidae</taxon>
        <taxon>Stylonychinae</taxon>
        <taxon>Stylonychia</taxon>
    </lineage>
</organism>
<feature type="coiled-coil region" evidence="2">
    <location>
        <begin position="1321"/>
        <end position="1362"/>
    </location>
</feature>
<keyword evidence="6" id="KW-1185">Reference proteome</keyword>
<feature type="coiled-coil region" evidence="2">
    <location>
        <begin position="591"/>
        <end position="663"/>
    </location>
</feature>
<feature type="domain" description="EF-hand" evidence="4">
    <location>
        <begin position="876"/>
        <end position="911"/>
    </location>
</feature>
<feature type="coiled-coil region" evidence="2">
    <location>
        <begin position="1167"/>
        <end position="1222"/>
    </location>
</feature>
<dbReference type="GO" id="GO:0005509">
    <property type="term" value="F:calcium ion binding"/>
    <property type="evidence" value="ECO:0007669"/>
    <property type="project" value="InterPro"/>
</dbReference>
<dbReference type="SUPFAM" id="SSF47473">
    <property type="entry name" value="EF-hand"/>
    <property type="match status" value="4"/>
</dbReference>
<dbReference type="EMBL" id="CCKQ01014010">
    <property type="protein sequence ID" value="CDW85741.1"/>
    <property type="molecule type" value="Genomic_DNA"/>
</dbReference>
<protein>
    <submittedName>
        <fullName evidence="5">Ef hand family protein</fullName>
    </submittedName>
</protein>
<feature type="region of interest" description="Disordered" evidence="3">
    <location>
        <begin position="2786"/>
        <end position="2820"/>
    </location>
</feature>
<gene>
    <name evidence="5" type="primary">Contig14540.g15499</name>
    <name evidence="5" type="ORF">STYLEM_14827</name>
</gene>
<feature type="domain" description="EF-hand" evidence="4">
    <location>
        <begin position="912"/>
        <end position="947"/>
    </location>
</feature>
<dbReference type="InParanoid" id="A0A078AUQ0"/>
<feature type="coiled-coil region" evidence="2">
    <location>
        <begin position="2645"/>
        <end position="2706"/>
    </location>
</feature>